<name>A0ACC1IUV8_9FUNG</name>
<evidence type="ECO:0000313" key="2">
    <source>
        <dbReference type="Proteomes" id="UP001150581"/>
    </source>
</evidence>
<proteinExistence type="predicted"/>
<organism evidence="1 2">
    <name type="scientific">Kickxella alabastrina</name>
    <dbReference type="NCBI Taxonomy" id="61397"/>
    <lineage>
        <taxon>Eukaryota</taxon>
        <taxon>Fungi</taxon>
        <taxon>Fungi incertae sedis</taxon>
        <taxon>Zoopagomycota</taxon>
        <taxon>Kickxellomycotina</taxon>
        <taxon>Kickxellomycetes</taxon>
        <taxon>Kickxellales</taxon>
        <taxon>Kickxellaceae</taxon>
        <taxon>Kickxella</taxon>
    </lineage>
</organism>
<evidence type="ECO:0000313" key="1">
    <source>
        <dbReference type="EMBL" id="KAJ1901352.1"/>
    </source>
</evidence>
<accession>A0ACC1IUV8</accession>
<comment type="caution">
    <text evidence="1">The sequence shown here is derived from an EMBL/GenBank/DDBJ whole genome shotgun (WGS) entry which is preliminary data.</text>
</comment>
<dbReference type="Proteomes" id="UP001150581">
    <property type="component" value="Unassembled WGS sequence"/>
</dbReference>
<dbReference type="EMBL" id="JANBPG010000031">
    <property type="protein sequence ID" value="KAJ1901352.1"/>
    <property type="molecule type" value="Genomic_DNA"/>
</dbReference>
<keyword evidence="2" id="KW-1185">Reference proteome</keyword>
<sequence length="521" mass="58386">MPFATSTYASPRRQATLRDSREFAQLCHFLHLFHPSLKLHSAPDLDQLHTELLTTPADPSPTPALLTHILIRSLRTLTGNRNIDEHNLDTHVQRAWEKFTGRVPERYAQGIFQIGAARERAGMVLETCELVLCRPEMVRGKAAETAEEGKWRVEPLGADALGRIYWVLCGSQLYRETPRDVADLLLGANEQSLEEERGPQKRRTSMRKHAVSSATLDVSAEALELADLPRHGVRESDGDLWELLCETPVEWTTVAARLFCRSKHPGERALHTLLAEMAPDIAHRLALDARRKHARSVAAAAAAGADAMGVRKRSSRIAVRESIEDAKAVAEGAGRRRLREEEAGEEEAVEVGRRERARRREAARRSALDDAEIAVAIRSSSNPNGAAAVETSNAEPEPESETRPEPEPEPETRPEPEPEPELKPEPELEPEPMPKPKPQPDMHMEMDEDDWMFRCSCGKSGHNYDDGRAMTACEKCNVWRHLGCALRAEAQRIGRDIDEDDWETVRYVCPECRKPRANAQT</sequence>
<reference evidence="1" key="1">
    <citation type="submission" date="2022-07" db="EMBL/GenBank/DDBJ databases">
        <title>Phylogenomic reconstructions and comparative analyses of Kickxellomycotina fungi.</title>
        <authorList>
            <person name="Reynolds N.K."/>
            <person name="Stajich J.E."/>
            <person name="Barry K."/>
            <person name="Grigoriev I.V."/>
            <person name="Crous P."/>
            <person name="Smith M.E."/>
        </authorList>
    </citation>
    <scope>NUCLEOTIDE SEQUENCE</scope>
    <source>
        <strain evidence="1">Benny 63K</strain>
    </source>
</reference>
<gene>
    <name evidence="1" type="ORF">LPJ66_000846</name>
</gene>
<protein>
    <submittedName>
        <fullName evidence="1">Uncharacterized protein</fullName>
    </submittedName>
</protein>